<keyword evidence="2" id="KW-0378">Hydrolase</keyword>
<dbReference type="InterPro" id="IPR044150">
    <property type="entry name" value="HDAC_classIV"/>
</dbReference>
<dbReference type="Proteomes" id="UP000753961">
    <property type="component" value="Unassembled WGS sequence"/>
</dbReference>
<reference evidence="4" key="1">
    <citation type="submission" date="2021-06" db="EMBL/GenBank/DDBJ databases">
        <title>44 bacteria genomes isolated from Dapeng, Shenzhen.</title>
        <authorList>
            <person name="Zheng W."/>
            <person name="Yu S."/>
            <person name="Huang Y."/>
        </authorList>
    </citation>
    <scope>NUCLEOTIDE SEQUENCE</scope>
    <source>
        <strain evidence="4">DP5N28-2</strain>
    </source>
</reference>
<name>A0A953HVI4_9BACT</name>
<proteinExistence type="inferred from homology"/>
<dbReference type="AlphaFoldDB" id="A0A953HVI4"/>
<accession>A0A953HVI4</accession>
<keyword evidence="5" id="KW-1185">Reference proteome</keyword>
<feature type="domain" description="Histone deacetylase" evidence="3">
    <location>
        <begin position="18"/>
        <end position="289"/>
    </location>
</feature>
<dbReference type="Pfam" id="PF00850">
    <property type="entry name" value="Hist_deacetyl"/>
    <property type="match status" value="1"/>
</dbReference>
<dbReference type="InterPro" id="IPR037138">
    <property type="entry name" value="His_deacetylse_dom_sf"/>
</dbReference>
<comment type="similarity">
    <text evidence="1">Belongs to the histone deacetylase family.</text>
</comment>
<dbReference type="RefSeq" id="WP_222578073.1">
    <property type="nucleotide sequence ID" value="NZ_JAHVHU010000001.1"/>
</dbReference>
<dbReference type="PRINTS" id="PR01270">
    <property type="entry name" value="HDASUPER"/>
</dbReference>
<dbReference type="SUPFAM" id="SSF52768">
    <property type="entry name" value="Arginase/deacetylase"/>
    <property type="match status" value="1"/>
</dbReference>
<evidence type="ECO:0000313" key="5">
    <source>
        <dbReference type="Proteomes" id="UP000753961"/>
    </source>
</evidence>
<sequence length="301" mass="34445">MLKIAFSPIYKYDLPARHRFPMEKYELIPEQLVYEGTITPDQLFEPGEMSYKDLLTTHTSEYVDKVLNQKLTAKEIRKIGFPMSTELVEREVHIVQGTWECVGWAREYGIAMNVAGGTHHAYADKGEGFCIFNDVALASNLLLQKEPNSKILIIDLDVHQGNGTAKLLEKEDRVFTLSIHGERNYPMHKETSDWDVELEDGTQDTAYLEELQKVLDHLKHRIDPDLIFYISGVDVLDSDKLGRLSLTRRGCYRRDEMVINYAYDRQIPIVIAMGGGYSHRLPDIVEAHANTFRIAADRLDG</sequence>
<evidence type="ECO:0000256" key="2">
    <source>
        <dbReference type="ARBA" id="ARBA00022801"/>
    </source>
</evidence>
<dbReference type="InterPro" id="IPR023696">
    <property type="entry name" value="Ureohydrolase_dom_sf"/>
</dbReference>
<dbReference type="PANTHER" id="PTHR10625">
    <property type="entry name" value="HISTONE DEACETYLASE HDAC1-RELATED"/>
    <property type="match status" value="1"/>
</dbReference>
<protein>
    <submittedName>
        <fullName evidence="4">Histone deacetylase</fullName>
    </submittedName>
</protein>
<evidence type="ECO:0000313" key="4">
    <source>
        <dbReference type="EMBL" id="MBY5956552.1"/>
    </source>
</evidence>
<dbReference type="Gene3D" id="3.40.800.20">
    <property type="entry name" value="Histone deacetylase domain"/>
    <property type="match status" value="1"/>
</dbReference>
<gene>
    <name evidence="4" type="ORF">KUV50_00290</name>
</gene>
<dbReference type="InterPro" id="IPR023801">
    <property type="entry name" value="His_deacetylse_dom"/>
</dbReference>
<dbReference type="CDD" id="cd09993">
    <property type="entry name" value="HDAC_classIV"/>
    <property type="match status" value="1"/>
</dbReference>
<comment type="caution">
    <text evidence="4">The sequence shown here is derived from an EMBL/GenBank/DDBJ whole genome shotgun (WGS) entry which is preliminary data.</text>
</comment>
<dbReference type="GO" id="GO:0004407">
    <property type="term" value="F:histone deacetylase activity"/>
    <property type="evidence" value="ECO:0007669"/>
    <property type="project" value="InterPro"/>
</dbReference>
<dbReference type="GO" id="GO:0016787">
    <property type="term" value="F:hydrolase activity"/>
    <property type="evidence" value="ECO:0007669"/>
    <property type="project" value="UniProtKB-KW"/>
</dbReference>
<dbReference type="EMBL" id="JAHVHU010000001">
    <property type="protein sequence ID" value="MBY5956552.1"/>
    <property type="molecule type" value="Genomic_DNA"/>
</dbReference>
<evidence type="ECO:0000256" key="1">
    <source>
        <dbReference type="ARBA" id="ARBA00005947"/>
    </source>
</evidence>
<organism evidence="4 5">
    <name type="scientific">Membranihabitans marinus</name>
    <dbReference type="NCBI Taxonomy" id="1227546"/>
    <lineage>
        <taxon>Bacteria</taxon>
        <taxon>Pseudomonadati</taxon>
        <taxon>Bacteroidota</taxon>
        <taxon>Saprospiria</taxon>
        <taxon>Saprospirales</taxon>
        <taxon>Saprospiraceae</taxon>
        <taxon>Membranihabitans</taxon>
    </lineage>
</organism>
<dbReference type="GO" id="GO:0040029">
    <property type="term" value="P:epigenetic regulation of gene expression"/>
    <property type="evidence" value="ECO:0007669"/>
    <property type="project" value="TreeGrafter"/>
</dbReference>
<dbReference type="PANTHER" id="PTHR10625:SF19">
    <property type="entry name" value="HISTONE DEACETYLASE 12"/>
    <property type="match status" value="1"/>
</dbReference>
<evidence type="ECO:0000259" key="3">
    <source>
        <dbReference type="Pfam" id="PF00850"/>
    </source>
</evidence>
<dbReference type="InterPro" id="IPR000286">
    <property type="entry name" value="HDACs"/>
</dbReference>